<dbReference type="Pfam" id="PF13520">
    <property type="entry name" value="AA_permease_2"/>
    <property type="match status" value="1"/>
</dbReference>
<comment type="subcellular location">
    <subcellularLocation>
        <location evidence="1">Membrane</location>
        <topology evidence="1">Multi-pass membrane protein</topology>
    </subcellularLocation>
</comment>
<accession>A0A420HAH5</accession>
<dbReference type="EMBL" id="MCFK01009756">
    <property type="protein sequence ID" value="RKF54444.1"/>
    <property type="molecule type" value="Genomic_DNA"/>
</dbReference>
<evidence type="ECO:0000313" key="8">
    <source>
        <dbReference type="Proteomes" id="UP000286134"/>
    </source>
</evidence>
<organism evidence="7 8">
    <name type="scientific">Erysiphe neolycopersici</name>
    <dbReference type="NCBI Taxonomy" id="212602"/>
    <lineage>
        <taxon>Eukaryota</taxon>
        <taxon>Fungi</taxon>
        <taxon>Dikarya</taxon>
        <taxon>Ascomycota</taxon>
        <taxon>Pezizomycotina</taxon>
        <taxon>Leotiomycetes</taxon>
        <taxon>Erysiphales</taxon>
        <taxon>Erysiphaceae</taxon>
        <taxon>Erysiphe</taxon>
    </lineage>
</organism>
<dbReference type="InterPro" id="IPR002293">
    <property type="entry name" value="AA/rel_permease1"/>
</dbReference>
<evidence type="ECO:0000256" key="1">
    <source>
        <dbReference type="ARBA" id="ARBA00004141"/>
    </source>
</evidence>
<gene>
    <name evidence="7" type="ORF">OnM2_097030</name>
</gene>
<feature type="transmembrane region" description="Helical" evidence="6">
    <location>
        <begin position="56"/>
        <end position="78"/>
    </location>
</feature>
<keyword evidence="8" id="KW-1185">Reference proteome</keyword>
<dbReference type="Proteomes" id="UP000286134">
    <property type="component" value="Unassembled WGS sequence"/>
</dbReference>
<feature type="transmembrane region" description="Helical" evidence="6">
    <location>
        <begin position="129"/>
        <end position="148"/>
    </location>
</feature>
<dbReference type="AlphaFoldDB" id="A0A420HAH5"/>
<keyword evidence="2" id="KW-0813">Transport</keyword>
<feature type="transmembrane region" description="Helical" evidence="6">
    <location>
        <begin position="98"/>
        <end position="117"/>
    </location>
</feature>
<evidence type="ECO:0000313" key="7">
    <source>
        <dbReference type="EMBL" id="RKF54444.1"/>
    </source>
</evidence>
<protein>
    <submittedName>
        <fullName evidence="7">Amino-acid permease 2</fullName>
    </submittedName>
</protein>
<evidence type="ECO:0000256" key="3">
    <source>
        <dbReference type="ARBA" id="ARBA00022692"/>
    </source>
</evidence>
<dbReference type="PANTHER" id="PTHR45649:SF9">
    <property type="entry name" value="AMINO-ACID PERMEASE 2"/>
    <property type="match status" value="1"/>
</dbReference>
<dbReference type="Gene3D" id="1.20.1740.10">
    <property type="entry name" value="Amino acid/polyamine transporter I"/>
    <property type="match status" value="1"/>
</dbReference>
<feature type="transmembrane region" description="Helical" evidence="6">
    <location>
        <begin position="22"/>
        <end position="49"/>
    </location>
</feature>
<keyword evidence="5 6" id="KW-0472">Membrane</keyword>
<dbReference type="PANTHER" id="PTHR45649">
    <property type="entry name" value="AMINO-ACID PERMEASE BAT1"/>
    <property type="match status" value="1"/>
</dbReference>
<keyword evidence="4 6" id="KW-1133">Transmembrane helix</keyword>
<name>A0A420HAH5_9PEZI</name>
<comment type="caution">
    <text evidence="7">The sequence shown here is derived from an EMBL/GenBank/DDBJ whole genome shotgun (WGS) entry which is preliminary data.</text>
</comment>
<dbReference type="GO" id="GO:0022857">
    <property type="term" value="F:transmembrane transporter activity"/>
    <property type="evidence" value="ECO:0007669"/>
    <property type="project" value="InterPro"/>
</dbReference>
<dbReference type="OrthoDB" id="10054429at2759"/>
<sequence length="186" mass="21049">MQATSRTVFAFSRDRLLPFSQVWLSVNCWTGTPLNAVWITVVLCILVNLIGLGSPIAIVGVFNVCIIFIDMSYCIPIFCKLFYGKFEPGPWHMGKFSWWVNVWAIIWTLFVSIIFLLPTIRPVNALNMNYAIAFLALILAFAWIFWIVNGKKYYSGPVHGILGDLMFSSSSEEGVQSETYEKNSNA</sequence>
<dbReference type="GO" id="GO:0016020">
    <property type="term" value="C:membrane"/>
    <property type="evidence" value="ECO:0007669"/>
    <property type="project" value="UniProtKB-SubCell"/>
</dbReference>
<reference evidence="7 8" key="1">
    <citation type="journal article" date="2018" name="BMC Genomics">
        <title>Comparative genome analyses reveal sequence features reflecting distinct modes of host-adaptation between dicot and monocot powdery mildew.</title>
        <authorList>
            <person name="Wu Y."/>
            <person name="Ma X."/>
            <person name="Pan Z."/>
            <person name="Kale S.D."/>
            <person name="Song Y."/>
            <person name="King H."/>
            <person name="Zhang Q."/>
            <person name="Presley C."/>
            <person name="Deng X."/>
            <person name="Wei C.I."/>
            <person name="Xiao S."/>
        </authorList>
    </citation>
    <scope>NUCLEOTIDE SEQUENCE [LARGE SCALE GENOMIC DNA]</scope>
    <source>
        <strain evidence="7">UMSG2</strain>
    </source>
</reference>
<evidence type="ECO:0000256" key="2">
    <source>
        <dbReference type="ARBA" id="ARBA00022448"/>
    </source>
</evidence>
<evidence type="ECO:0000256" key="4">
    <source>
        <dbReference type="ARBA" id="ARBA00022989"/>
    </source>
</evidence>
<keyword evidence="3 6" id="KW-0812">Transmembrane</keyword>
<evidence type="ECO:0000256" key="5">
    <source>
        <dbReference type="ARBA" id="ARBA00023136"/>
    </source>
</evidence>
<dbReference type="STRING" id="212602.A0A420HAH5"/>
<proteinExistence type="predicted"/>
<evidence type="ECO:0000256" key="6">
    <source>
        <dbReference type="SAM" id="Phobius"/>
    </source>
</evidence>